<dbReference type="PANTHER" id="PTHR20883:SF48">
    <property type="entry name" value="ECTOINE DIOXYGENASE"/>
    <property type="match status" value="1"/>
</dbReference>
<dbReference type="InterPro" id="IPR008775">
    <property type="entry name" value="Phytyl_CoA_dOase-like"/>
</dbReference>
<sequence>PYLADRRLMEPIEGILGPTVKISYTTATINLQGNPRGSWHADWPFNQTNAGHVATPYPDIPMHITTLWMLSPFTIENGGTLIVPGSHRISNNPTGDNGVDPNVAHPDEVNATGEAGSVLVLDSRIWHSTAPNQTGTSRVSVVVRYAPWWLNTRVLMPDSNERKVMVERTGLSDNIQPTVPRDVYKRLPADVQPLFSHWLGD</sequence>
<name>A0A383CKF3_9ZZZZ</name>
<evidence type="ECO:0000313" key="1">
    <source>
        <dbReference type="EMBL" id="SVE32867.1"/>
    </source>
</evidence>
<reference evidence="1" key="1">
    <citation type="submission" date="2018-05" db="EMBL/GenBank/DDBJ databases">
        <authorList>
            <person name="Lanie J.A."/>
            <person name="Ng W.-L."/>
            <person name="Kazmierczak K.M."/>
            <person name="Andrzejewski T.M."/>
            <person name="Davidsen T.M."/>
            <person name="Wayne K.J."/>
            <person name="Tettelin H."/>
            <person name="Glass J.I."/>
            <person name="Rusch D."/>
            <person name="Podicherti R."/>
            <person name="Tsui H.-C.T."/>
            <person name="Winkler M.E."/>
        </authorList>
    </citation>
    <scope>NUCLEOTIDE SEQUENCE</scope>
</reference>
<accession>A0A383CKF3</accession>
<proteinExistence type="predicted"/>
<evidence type="ECO:0008006" key="2">
    <source>
        <dbReference type="Google" id="ProtNLM"/>
    </source>
</evidence>
<dbReference type="PANTHER" id="PTHR20883">
    <property type="entry name" value="PHYTANOYL-COA DIOXYGENASE DOMAIN CONTAINING 1"/>
    <property type="match status" value="1"/>
</dbReference>
<gene>
    <name evidence="1" type="ORF">METZ01_LOCUS485721</name>
</gene>
<dbReference type="AlphaFoldDB" id="A0A383CKF3"/>
<organism evidence="1">
    <name type="scientific">marine metagenome</name>
    <dbReference type="NCBI Taxonomy" id="408172"/>
    <lineage>
        <taxon>unclassified sequences</taxon>
        <taxon>metagenomes</taxon>
        <taxon>ecological metagenomes</taxon>
    </lineage>
</organism>
<dbReference type="EMBL" id="UINC01209725">
    <property type="protein sequence ID" value="SVE32867.1"/>
    <property type="molecule type" value="Genomic_DNA"/>
</dbReference>
<dbReference type="SUPFAM" id="SSF51197">
    <property type="entry name" value="Clavaminate synthase-like"/>
    <property type="match status" value="1"/>
</dbReference>
<feature type="non-terminal residue" evidence="1">
    <location>
        <position position="1"/>
    </location>
</feature>
<dbReference type="GO" id="GO:0046872">
    <property type="term" value="F:metal ion binding"/>
    <property type="evidence" value="ECO:0007669"/>
    <property type="project" value="UniProtKB-ARBA"/>
</dbReference>
<dbReference type="Pfam" id="PF05721">
    <property type="entry name" value="PhyH"/>
    <property type="match status" value="1"/>
</dbReference>
<dbReference type="Gene3D" id="2.60.120.620">
    <property type="entry name" value="q2cbj1_9rhob like domain"/>
    <property type="match status" value="1"/>
</dbReference>
<dbReference type="GO" id="GO:0016491">
    <property type="term" value="F:oxidoreductase activity"/>
    <property type="evidence" value="ECO:0007669"/>
    <property type="project" value="UniProtKB-ARBA"/>
</dbReference>
<protein>
    <recommendedName>
        <fullName evidence="2">Phytanoyl-CoA dioxygenase</fullName>
    </recommendedName>
</protein>